<evidence type="ECO:0000313" key="1">
    <source>
        <dbReference type="EMBL" id="VTR91313.1"/>
    </source>
</evidence>
<reference evidence="1 2" key="1">
    <citation type="submission" date="2019-05" db="EMBL/GenBank/DDBJ databases">
        <authorList>
            <consortium name="Science for Life Laboratories"/>
        </authorList>
    </citation>
    <scope>NUCLEOTIDE SEQUENCE [LARGE SCALE GENOMIC DNA]</scope>
    <source>
        <strain evidence="1">Soil9</strain>
    </source>
</reference>
<dbReference type="Proteomes" id="UP000464178">
    <property type="component" value="Chromosome"/>
</dbReference>
<dbReference type="KEGG" id="gms:SOIL9_64010"/>
<evidence type="ECO:0000313" key="2">
    <source>
        <dbReference type="Proteomes" id="UP000464178"/>
    </source>
</evidence>
<accession>A0A6P2CQX1</accession>
<dbReference type="AlphaFoldDB" id="A0A6P2CQX1"/>
<sequence>MVTPMLRELAGPFPPFFWFEEPGFPYERGVRHLIDAWDRACHQAIQSGSVEELHAARDDYQAVLTGHLKVLDGYSVLANRFSGEYLHPELVNRLPRLRDQLQKHYDSLFPRWQVLQDLEAILLERVSLSNDQLKELAAKNPPPQAWFDEADDTLATVL</sequence>
<proteinExistence type="predicted"/>
<keyword evidence="2" id="KW-1185">Reference proteome</keyword>
<protein>
    <submittedName>
        <fullName evidence="1">Uncharacterized protein</fullName>
    </submittedName>
</protein>
<organism evidence="1 2">
    <name type="scientific">Gemmata massiliana</name>
    <dbReference type="NCBI Taxonomy" id="1210884"/>
    <lineage>
        <taxon>Bacteria</taxon>
        <taxon>Pseudomonadati</taxon>
        <taxon>Planctomycetota</taxon>
        <taxon>Planctomycetia</taxon>
        <taxon>Gemmatales</taxon>
        <taxon>Gemmataceae</taxon>
        <taxon>Gemmata</taxon>
    </lineage>
</organism>
<dbReference type="EMBL" id="LR593886">
    <property type="protein sequence ID" value="VTR91313.1"/>
    <property type="molecule type" value="Genomic_DNA"/>
</dbReference>
<name>A0A6P2CQX1_9BACT</name>
<gene>
    <name evidence="1" type="ORF">SOIL9_64010</name>
</gene>
<dbReference type="RefSeq" id="WP_162666324.1">
    <property type="nucleotide sequence ID" value="NZ_LR593886.1"/>
</dbReference>